<evidence type="ECO:0000313" key="8">
    <source>
        <dbReference type="Proteomes" id="UP000028725"/>
    </source>
</evidence>
<dbReference type="PANTHER" id="PTHR45674:SF4">
    <property type="entry name" value="DNA LIGASE 1"/>
    <property type="match status" value="1"/>
</dbReference>
<evidence type="ECO:0000313" key="7">
    <source>
        <dbReference type="EMBL" id="KFE63726.1"/>
    </source>
</evidence>
<name>A0A085W7R3_9BACT</name>
<dbReference type="GO" id="GO:0003910">
    <property type="term" value="F:DNA ligase (ATP) activity"/>
    <property type="evidence" value="ECO:0007669"/>
    <property type="project" value="UniProtKB-EC"/>
</dbReference>
<dbReference type="SUPFAM" id="SSF50249">
    <property type="entry name" value="Nucleic acid-binding proteins"/>
    <property type="match status" value="1"/>
</dbReference>
<dbReference type="Gene3D" id="2.40.50.140">
    <property type="entry name" value="Nucleic acid-binding proteins"/>
    <property type="match status" value="1"/>
</dbReference>
<dbReference type="Proteomes" id="UP000028725">
    <property type="component" value="Unassembled WGS sequence"/>
</dbReference>
<proteinExistence type="inferred from homology"/>
<evidence type="ECO:0000259" key="6">
    <source>
        <dbReference type="Pfam" id="PF04679"/>
    </source>
</evidence>
<reference evidence="7 8" key="1">
    <citation type="submission" date="2014-04" db="EMBL/GenBank/DDBJ databases">
        <title>Genome assembly of Hyalangium minutum DSM 14724.</title>
        <authorList>
            <person name="Sharma G."/>
            <person name="Subramanian S."/>
        </authorList>
    </citation>
    <scope>NUCLEOTIDE SEQUENCE [LARGE SCALE GENOMIC DNA]</scope>
    <source>
        <strain evidence="7 8">DSM 14724</strain>
    </source>
</reference>
<evidence type="ECO:0000256" key="2">
    <source>
        <dbReference type="ARBA" id="ARBA00012727"/>
    </source>
</evidence>
<dbReference type="STRING" id="394096.DB31_2494"/>
<dbReference type="InterPro" id="IPR044119">
    <property type="entry name" value="Adenylation_LigC-like"/>
</dbReference>
<dbReference type="InterPro" id="IPR012340">
    <property type="entry name" value="NA-bd_OB-fold"/>
</dbReference>
<feature type="domain" description="ATP-dependent DNA ligase family profile" evidence="5">
    <location>
        <begin position="37"/>
        <end position="215"/>
    </location>
</feature>
<gene>
    <name evidence="7" type="ORF">DB31_2494</name>
</gene>
<comment type="catalytic activity">
    <reaction evidence="4">
        <text>ATP + (deoxyribonucleotide)n-3'-hydroxyl + 5'-phospho-(deoxyribonucleotide)m = (deoxyribonucleotide)n+m + AMP + diphosphate.</text>
        <dbReference type="EC" id="6.5.1.1"/>
    </reaction>
</comment>
<keyword evidence="3 7" id="KW-0436">Ligase</keyword>
<dbReference type="InterPro" id="IPR050191">
    <property type="entry name" value="ATP-dep_DNA_ligase"/>
</dbReference>
<keyword evidence="8" id="KW-1185">Reference proteome</keyword>
<comment type="caution">
    <text evidence="7">The sequence shown here is derived from an EMBL/GenBank/DDBJ whole genome shotgun (WGS) entry which is preliminary data.</text>
</comment>
<evidence type="ECO:0000259" key="5">
    <source>
        <dbReference type="Pfam" id="PF01068"/>
    </source>
</evidence>
<dbReference type="PATRIC" id="fig|394096.3.peg.6827"/>
<dbReference type="Gene3D" id="3.30.1490.70">
    <property type="match status" value="1"/>
</dbReference>
<dbReference type="EMBL" id="JMCB01000016">
    <property type="protein sequence ID" value="KFE63726.1"/>
    <property type="molecule type" value="Genomic_DNA"/>
</dbReference>
<feature type="domain" description="DNA ligase ATP-dependent C-terminal" evidence="6">
    <location>
        <begin position="234"/>
        <end position="333"/>
    </location>
</feature>
<dbReference type="NCBIfam" id="NF006078">
    <property type="entry name" value="PRK08224.1"/>
    <property type="match status" value="1"/>
</dbReference>
<dbReference type="Pfam" id="PF01068">
    <property type="entry name" value="DNA_ligase_A_M"/>
    <property type="match status" value="1"/>
</dbReference>
<accession>A0A085W7R3</accession>
<dbReference type="AlphaFoldDB" id="A0A085W7R3"/>
<dbReference type="GO" id="GO:0006281">
    <property type="term" value="P:DNA repair"/>
    <property type="evidence" value="ECO:0007669"/>
    <property type="project" value="InterPro"/>
</dbReference>
<dbReference type="Gene3D" id="3.30.470.30">
    <property type="entry name" value="DNA ligase/mRNA capping enzyme"/>
    <property type="match status" value="1"/>
</dbReference>
<dbReference type="CDD" id="cd07905">
    <property type="entry name" value="Adenylation_DNA_ligase_LigC"/>
    <property type="match status" value="1"/>
</dbReference>
<dbReference type="SUPFAM" id="SSF56091">
    <property type="entry name" value="DNA ligase/mRNA capping enzyme, catalytic domain"/>
    <property type="match status" value="1"/>
</dbReference>
<protein>
    <recommendedName>
        <fullName evidence="2">DNA ligase (ATP)</fullName>
        <ecNumber evidence="2">6.5.1.1</ecNumber>
    </recommendedName>
</protein>
<dbReference type="InterPro" id="IPR044117">
    <property type="entry name" value="OBF_LigC-like"/>
</dbReference>
<dbReference type="PANTHER" id="PTHR45674">
    <property type="entry name" value="DNA LIGASE 1/3 FAMILY MEMBER"/>
    <property type="match status" value="1"/>
</dbReference>
<dbReference type="InterPro" id="IPR012309">
    <property type="entry name" value="DNA_ligase_ATP-dep_C"/>
</dbReference>
<dbReference type="CDD" id="cd07970">
    <property type="entry name" value="OBF_DNA_ligase_LigC"/>
    <property type="match status" value="1"/>
</dbReference>
<dbReference type="EC" id="6.5.1.1" evidence="2"/>
<evidence type="ECO:0000256" key="4">
    <source>
        <dbReference type="ARBA" id="ARBA00034003"/>
    </source>
</evidence>
<organism evidence="7 8">
    <name type="scientific">Hyalangium minutum</name>
    <dbReference type="NCBI Taxonomy" id="394096"/>
    <lineage>
        <taxon>Bacteria</taxon>
        <taxon>Pseudomonadati</taxon>
        <taxon>Myxococcota</taxon>
        <taxon>Myxococcia</taxon>
        <taxon>Myxococcales</taxon>
        <taxon>Cystobacterineae</taxon>
        <taxon>Archangiaceae</taxon>
        <taxon>Hyalangium</taxon>
    </lineage>
</organism>
<dbReference type="GO" id="GO:0006310">
    <property type="term" value="P:DNA recombination"/>
    <property type="evidence" value="ECO:0007669"/>
    <property type="project" value="InterPro"/>
</dbReference>
<dbReference type="GO" id="GO:0005524">
    <property type="term" value="F:ATP binding"/>
    <property type="evidence" value="ECO:0007669"/>
    <property type="project" value="InterPro"/>
</dbReference>
<dbReference type="RefSeq" id="WP_240487000.1">
    <property type="nucleotide sequence ID" value="NZ_JMCB01000016.1"/>
</dbReference>
<dbReference type="Pfam" id="PF04679">
    <property type="entry name" value="DNA_ligase_A_C"/>
    <property type="match status" value="1"/>
</dbReference>
<evidence type="ECO:0000256" key="3">
    <source>
        <dbReference type="ARBA" id="ARBA00022598"/>
    </source>
</evidence>
<comment type="similarity">
    <text evidence="1">Belongs to the ATP-dependent DNA ligase family.</text>
</comment>
<sequence>MKPPRTAGPASWAALDLPLTPPYPPMEAELVRDIPPGDDWQYEPKWDGFRCIVYRDGDHVELQSKAGQPLGRYFPELVEAVRELSPQRFVLDGEIVIPEEGGLSFDALLLRIHPAASRVAMLAKQSPSRLYVFDLLVDARRQLLTDKPLMVRREKLEAFASRYLEPAGQIRLSPATHSQKVARAWLGSQGMDGVVAKRLSSQYTSGERTGMVKVKPQRTADCVVGGFRWAERRESGVGSILLGLYGKDGLLHHVGYCSSFSAKDKKELVEPLESLRGAPGFTGKAPGGPSRWSKRDGAWEPLQTRLVVEVAYDHFSQGRFRHGTQFVRWRPDKAPEQCRMEQVLRRRSRAEVPYVEPGDVHAP</sequence>
<evidence type="ECO:0000256" key="1">
    <source>
        <dbReference type="ARBA" id="ARBA00007572"/>
    </source>
</evidence>
<dbReference type="InterPro" id="IPR012310">
    <property type="entry name" value="DNA_ligase_ATP-dep_cent"/>
</dbReference>